<protein>
    <submittedName>
        <fullName evidence="2">Uncharacterized protein</fullName>
    </submittedName>
</protein>
<dbReference type="EMBL" id="RSCD01000003">
    <property type="protein sequence ID" value="RSH93765.1"/>
    <property type="molecule type" value="Genomic_DNA"/>
</dbReference>
<reference evidence="2 3" key="1">
    <citation type="submission" date="2018-11" db="EMBL/GenBank/DDBJ databases">
        <title>Genome sequence of Saitozyma podzolica DSM 27192.</title>
        <authorList>
            <person name="Aliyu H."/>
            <person name="Gorte O."/>
            <person name="Ochsenreither K."/>
        </authorList>
    </citation>
    <scope>NUCLEOTIDE SEQUENCE [LARGE SCALE GENOMIC DNA]</scope>
    <source>
        <strain evidence="2 3">DSM 27192</strain>
    </source>
</reference>
<organism evidence="2 3">
    <name type="scientific">Saitozyma podzolica</name>
    <dbReference type="NCBI Taxonomy" id="1890683"/>
    <lineage>
        <taxon>Eukaryota</taxon>
        <taxon>Fungi</taxon>
        <taxon>Dikarya</taxon>
        <taxon>Basidiomycota</taxon>
        <taxon>Agaricomycotina</taxon>
        <taxon>Tremellomycetes</taxon>
        <taxon>Tremellales</taxon>
        <taxon>Trimorphomycetaceae</taxon>
        <taxon>Saitozyma</taxon>
    </lineage>
</organism>
<keyword evidence="3" id="KW-1185">Reference proteome</keyword>
<dbReference type="Proteomes" id="UP000279259">
    <property type="component" value="Unassembled WGS sequence"/>
</dbReference>
<dbReference type="AlphaFoldDB" id="A0A427YRT2"/>
<gene>
    <name evidence="2" type="ORF">EHS25_006413</name>
</gene>
<feature type="compositionally biased region" description="Acidic residues" evidence="1">
    <location>
        <begin position="79"/>
        <end position="91"/>
    </location>
</feature>
<evidence type="ECO:0000256" key="1">
    <source>
        <dbReference type="SAM" id="MobiDB-lite"/>
    </source>
</evidence>
<evidence type="ECO:0000313" key="2">
    <source>
        <dbReference type="EMBL" id="RSH93765.1"/>
    </source>
</evidence>
<feature type="region of interest" description="Disordered" evidence="1">
    <location>
        <begin position="73"/>
        <end position="109"/>
    </location>
</feature>
<feature type="compositionally biased region" description="Low complexity" evidence="1">
    <location>
        <begin position="92"/>
        <end position="101"/>
    </location>
</feature>
<feature type="compositionally biased region" description="Low complexity" evidence="1">
    <location>
        <begin position="338"/>
        <end position="351"/>
    </location>
</feature>
<proteinExistence type="predicted"/>
<accession>A0A427YRT2</accession>
<feature type="compositionally biased region" description="Gly residues" evidence="1">
    <location>
        <begin position="303"/>
        <end position="312"/>
    </location>
</feature>
<comment type="caution">
    <text evidence="2">The sequence shown here is derived from an EMBL/GenBank/DDBJ whole genome shotgun (WGS) entry which is preliminary data.</text>
</comment>
<feature type="region of interest" description="Disordered" evidence="1">
    <location>
        <begin position="303"/>
        <end position="377"/>
    </location>
</feature>
<evidence type="ECO:0000313" key="3">
    <source>
        <dbReference type="Proteomes" id="UP000279259"/>
    </source>
</evidence>
<feature type="compositionally biased region" description="Basic and acidic residues" evidence="1">
    <location>
        <begin position="359"/>
        <end position="377"/>
    </location>
</feature>
<name>A0A427YRT2_9TREE</name>
<sequence>MVWVAVTSLCPAASETVVEGEADEVEAPAVAALDLDDRMEDAAAAAEAEAGATEPADAAIEETELGLAAAEAEGVPAELPDDPAAAEDDGAAPDADIGGLPETAEDTGCTEAAGDWAEDVAAADCAAEDAGVAGEEAGAAELGGAEDTTGAADELALEGAAELGSGAVGEAEEETTGGAGVAVDVGEEEAGAELGDELTVVAGLGLALGVRLFGGGAEVPAFTFTFEEGEGSVEGGADSADVETDEMAIGGPVEAIDETICAGDEDEVAAVEEAGVGGREEGDENADDIGVEVEVGVAMAGGGSDGPVGGDAMGDDDAGCTPRRGARLFTHKEEDDNGAGPAVDVGAGVEIVEGEGDGDGDREGEVMRSEMHRFASR</sequence>